<protein>
    <submittedName>
        <fullName evidence="2">Uncharacterized protein</fullName>
    </submittedName>
</protein>
<accession>A0A0A0K605</accession>
<evidence type="ECO:0000256" key="1">
    <source>
        <dbReference type="SAM" id="SignalP"/>
    </source>
</evidence>
<dbReference type="AlphaFoldDB" id="A0A0A0K605"/>
<keyword evidence="3" id="KW-1185">Reference proteome</keyword>
<organism evidence="2 3">
    <name type="scientific">Cucumis sativus</name>
    <name type="common">Cucumber</name>
    <dbReference type="NCBI Taxonomy" id="3659"/>
    <lineage>
        <taxon>Eukaryota</taxon>
        <taxon>Viridiplantae</taxon>
        <taxon>Streptophyta</taxon>
        <taxon>Embryophyta</taxon>
        <taxon>Tracheophyta</taxon>
        <taxon>Spermatophyta</taxon>
        <taxon>Magnoliopsida</taxon>
        <taxon>eudicotyledons</taxon>
        <taxon>Gunneridae</taxon>
        <taxon>Pentapetalae</taxon>
        <taxon>rosids</taxon>
        <taxon>fabids</taxon>
        <taxon>Cucurbitales</taxon>
        <taxon>Cucurbitaceae</taxon>
        <taxon>Benincaseae</taxon>
        <taxon>Cucumis</taxon>
    </lineage>
</organism>
<proteinExistence type="predicted"/>
<evidence type="ECO:0000313" key="3">
    <source>
        <dbReference type="Proteomes" id="UP000029981"/>
    </source>
</evidence>
<gene>
    <name evidence="2" type="ORF">Csa_7G269050</name>
</gene>
<dbReference type="Proteomes" id="UP000029981">
    <property type="component" value="Chromosome 7"/>
</dbReference>
<evidence type="ECO:0000313" key="2">
    <source>
        <dbReference type="EMBL" id="KGN44359.1"/>
    </source>
</evidence>
<reference evidence="2 3" key="1">
    <citation type="journal article" date="2009" name="Nat. Genet.">
        <title>The genome of the cucumber, Cucumis sativus L.</title>
        <authorList>
            <person name="Huang S."/>
            <person name="Li R."/>
            <person name="Zhang Z."/>
            <person name="Li L."/>
            <person name="Gu X."/>
            <person name="Fan W."/>
            <person name="Lucas W.J."/>
            <person name="Wang X."/>
            <person name="Xie B."/>
            <person name="Ni P."/>
            <person name="Ren Y."/>
            <person name="Zhu H."/>
            <person name="Li J."/>
            <person name="Lin K."/>
            <person name="Jin W."/>
            <person name="Fei Z."/>
            <person name="Li G."/>
            <person name="Staub J."/>
            <person name="Kilian A."/>
            <person name="van der Vossen E.A."/>
            <person name="Wu Y."/>
            <person name="Guo J."/>
            <person name="He J."/>
            <person name="Jia Z."/>
            <person name="Ren Y."/>
            <person name="Tian G."/>
            <person name="Lu Y."/>
            <person name="Ruan J."/>
            <person name="Qian W."/>
            <person name="Wang M."/>
            <person name="Huang Q."/>
            <person name="Li B."/>
            <person name="Xuan Z."/>
            <person name="Cao J."/>
            <person name="Asan"/>
            <person name="Wu Z."/>
            <person name="Zhang J."/>
            <person name="Cai Q."/>
            <person name="Bai Y."/>
            <person name="Zhao B."/>
            <person name="Han Y."/>
            <person name="Li Y."/>
            <person name="Li X."/>
            <person name="Wang S."/>
            <person name="Shi Q."/>
            <person name="Liu S."/>
            <person name="Cho W.K."/>
            <person name="Kim J.Y."/>
            <person name="Xu Y."/>
            <person name="Heller-Uszynska K."/>
            <person name="Miao H."/>
            <person name="Cheng Z."/>
            <person name="Zhang S."/>
            <person name="Wu J."/>
            <person name="Yang Y."/>
            <person name="Kang H."/>
            <person name="Li M."/>
            <person name="Liang H."/>
            <person name="Ren X."/>
            <person name="Shi Z."/>
            <person name="Wen M."/>
            <person name="Jian M."/>
            <person name="Yang H."/>
            <person name="Zhang G."/>
            <person name="Yang Z."/>
            <person name="Chen R."/>
            <person name="Liu S."/>
            <person name="Li J."/>
            <person name="Ma L."/>
            <person name="Liu H."/>
            <person name="Zhou Y."/>
            <person name="Zhao J."/>
            <person name="Fang X."/>
            <person name="Li G."/>
            <person name="Fang L."/>
            <person name="Li Y."/>
            <person name="Liu D."/>
            <person name="Zheng H."/>
            <person name="Zhang Y."/>
            <person name="Qin N."/>
            <person name="Li Z."/>
            <person name="Yang G."/>
            <person name="Yang S."/>
            <person name="Bolund L."/>
            <person name="Kristiansen K."/>
            <person name="Zheng H."/>
            <person name="Li S."/>
            <person name="Zhang X."/>
            <person name="Yang H."/>
            <person name="Wang J."/>
            <person name="Sun R."/>
            <person name="Zhang B."/>
            <person name="Jiang S."/>
            <person name="Wang J."/>
            <person name="Du Y."/>
            <person name="Li S."/>
        </authorList>
    </citation>
    <scope>NUCLEOTIDE SEQUENCE [LARGE SCALE GENOMIC DNA]</scope>
    <source>
        <strain evidence="3">cv. 9930</strain>
    </source>
</reference>
<sequence>MVVSKKNMAVFIGILLFSINFVEIASAARPIKRRSYGDNTKVVCGPPRRSIDFELDDDAQKYASWYNTVYPCKSLRKAKHSINGDKVGNTFDVNTSQNVKGDKDPHIVDNTSQEIKGDKDHHIVDTISQEIKGDKDHHLIILPQPSMV</sequence>
<feature type="signal peptide" evidence="1">
    <location>
        <begin position="1"/>
        <end position="27"/>
    </location>
</feature>
<reference evidence="2 3" key="3">
    <citation type="journal article" date="2010" name="BMC Genomics">
        <title>Transcriptome sequencing and comparative analysis of cucumber flowers with different sex types.</title>
        <authorList>
            <person name="Guo S."/>
            <person name="Zheng Y."/>
            <person name="Joung J.G."/>
            <person name="Liu S."/>
            <person name="Zhang Z."/>
            <person name="Crasta O.R."/>
            <person name="Sobral B.W."/>
            <person name="Xu Y."/>
            <person name="Huang S."/>
            <person name="Fei Z."/>
        </authorList>
    </citation>
    <scope>NUCLEOTIDE SEQUENCE [LARGE SCALE GENOMIC DNA]</scope>
    <source>
        <strain evidence="3">cv. 9930</strain>
    </source>
</reference>
<reference evidence="2 3" key="2">
    <citation type="journal article" date="2009" name="PLoS ONE">
        <title>An integrated genetic and cytogenetic map of the cucumber genome.</title>
        <authorList>
            <person name="Ren Y."/>
            <person name="Zhang Z."/>
            <person name="Liu J."/>
            <person name="Staub J.E."/>
            <person name="Han Y."/>
            <person name="Cheng Z."/>
            <person name="Li X."/>
            <person name="Lu J."/>
            <person name="Miao H."/>
            <person name="Kang H."/>
            <person name="Xie B."/>
            <person name="Gu X."/>
            <person name="Wang X."/>
            <person name="Du Y."/>
            <person name="Jin W."/>
            <person name="Huang S."/>
        </authorList>
    </citation>
    <scope>NUCLEOTIDE SEQUENCE [LARGE SCALE GENOMIC DNA]</scope>
    <source>
        <strain evidence="3">cv. 9930</strain>
    </source>
</reference>
<keyword evidence="1" id="KW-0732">Signal</keyword>
<name>A0A0A0K605_CUCSA</name>
<reference evidence="2 3" key="4">
    <citation type="journal article" date="2011" name="BMC Genomics">
        <title>RNA-Seq improves annotation of protein-coding genes in the cucumber genome.</title>
        <authorList>
            <person name="Li Z."/>
            <person name="Zhang Z."/>
            <person name="Yan P."/>
            <person name="Huang S."/>
            <person name="Fei Z."/>
            <person name="Lin K."/>
        </authorList>
    </citation>
    <scope>NUCLEOTIDE SEQUENCE [LARGE SCALE GENOMIC DNA]</scope>
    <source>
        <strain evidence="3">cv. 9930</strain>
    </source>
</reference>
<dbReference type="EMBL" id="CM002928">
    <property type="protein sequence ID" value="KGN44359.1"/>
    <property type="molecule type" value="Genomic_DNA"/>
</dbReference>
<dbReference type="Gramene" id="KGN44359">
    <property type="protein sequence ID" value="KGN44359"/>
    <property type="gene ID" value="Csa_7G269050"/>
</dbReference>
<feature type="chain" id="PRO_5001971800" evidence="1">
    <location>
        <begin position="28"/>
        <end position="148"/>
    </location>
</feature>